<accession>A0AAV5V2K8</accession>
<dbReference type="EMBL" id="BTSY01000001">
    <property type="protein sequence ID" value="GMT12015.1"/>
    <property type="molecule type" value="Genomic_DNA"/>
</dbReference>
<dbReference type="Proteomes" id="UP001432322">
    <property type="component" value="Unassembled WGS sequence"/>
</dbReference>
<evidence type="ECO:0000313" key="3">
    <source>
        <dbReference type="Proteomes" id="UP001432322"/>
    </source>
</evidence>
<evidence type="ECO:0000313" key="2">
    <source>
        <dbReference type="EMBL" id="GMT12015.1"/>
    </source>
</evidence>
<feature type="region of interest" description="Disordered" evidence="1">
    <location>
        <begin position="43"/>
        <end position="88"/>
    </location>
</feature>
<organism evidence="2 3">
    <name type="scientific">Pristionchus fissidentatus</name>
    <dbReference type="NCBI Taxonomy" id="1538716"/>
    <lineage>
        <taxon>Eukaryota</taxon>
        <taxon>Metazoa</taxon>
        <taxon>Ecdysozoa</taxon>
        <taxon>Nematoda</taxon>
        <taxon>Chromadorea</taxon>
        <taxon>Rhabditida</taxon>
        <taxon>Rhabditina</taxon>
        <taxon>Diplogasteromorpha</taxon>
        <taxon>Diplogasteroidea</taxon>
        <taxon>Neodiplogasteridae</taxon>
        <taxon>Pristionchus</taxon>
    </lineage>
</organism>
<proteinExistence type="predicted"/>
<sequence>LWLHGSCLGADILRAGRCLRHCCGVARHLCDGRASARSNDAVRYPSHHGRHYRHLRAGGSHGPEGQGETGERGLRSQQGIRASRSRSNVRTVRTRFRIRCGHCGRRGSERNWAAAAAIRRHDSHPHLRRGARPLRNDCRSHSLLLN</sequence>
<keyword evidence="3" id="KW-1185">Reference proteome</keyword>
<protein>
    <recommendedName>
        <fullName evidence="4">Ribosomal protein</fullName>
    </recommendedName>
</protein>
<name>A0AAV5V2K8_9BILA</name>
<comment type="caution">
    <text evidence="2">The sequence shown here is derived from an EMBL/GenBank/DDBJ whole genome shotgun (WGS) entry which is preliminary data.</text>
</comment>
<feature type="non-terminal residue" evidence="2">
    <location>
        <position position="1"/>
    </location>
</feature>
<dbReference type="AlphaFoldDB" id="A0AAV5V2K8"/>
<gene>
    <name evidence="2" type="ORF">PFISCL1PPCAC_3312</name>
</gene>
<evidence type="ECO:0000256" key="1">
    <source>
        <dbReference type="SAM" id="MobiDB-lite"/>
    </source>
</evidence>
<evidence type="ECO:0008006" key="4">
    <source>
        <dbReference type="Google" id="ProtNLM"/>
    </source>
</evidence>
<reference evidence="2" key="1">
    <citation type="submission" date="2023-10" db="EMBL/GenBank/DDBJ databases">
        <title>Genome assembly of Pristionchus species.</title>
        <authorList>
            <person name="Yoshida K."/>
            <person name="Sommer R.J."/>
        </authorList>
    </citation>
    <scope>NUCLEOTIDE SEQUENCE</scope>
    <source>
        <strain evidence="2">RS5133</strain>
    </source>
</reference>
<feature type="compositionally biased region" description="Gly residues" evidence="1">
    <location>
        <begin position="59"/>
        <end position="68"/>
    </location>
</feature>
<feature type="compositionally biased region" description="Basic residues" evidence="1">
    <location>
        <begin position="45"/>
        <end position="56"/>
    </location>
</feature>